<evidence type="ECO:0000256" key="5">
    <source>
        <dbReference type="ARBA" id="ARBA00022519"/>
    </source>
</evidence>
<keyword evidence="11 18" id="KW-0560">Oxidoreductase</keyword>
<keyword evidence="14 18" id="KW-1015">Disulfide bond</keyword>
<feature type="transmembrane region" description="Helical" evidence="18">
    <location>
        <begin position="380"/>
        <end position="404"/>
    </location>
</feature>
<dbReference type="Proteomes" id="UP000000238">
    <property type="component" value="Chromosome"/>
</dbReference>
<evidence type="ECO:0000256" key="17">
    <source>
        <dbReference type="ARBA" id="ARBA00047804"/>
    </source>
</evidence>
<feature type="signal peptide" evidence="18">
    <location>
        <begin position="1"/>
        <end position="21"/>
    </location>
</feature>
<evidence type="ECO:0000256" key="12">
    <source>
        <dbReference type="ARBA" id="ARBA00023027"/>
    </source>
</evidence>
<dbReference type="InterPro" id="IPR028250">
    <property type="entry name" value="DsbDN"/>
</dbReference>
<keyword evidence="13 18" id="KW-0472">Membrane</keyword>
<dbReference type="PROSITE" id="PS51352">
    <property type="entry name" value="THIOREDOXIN_2"/>
    <property type="match status" value="1"/>
</dbReference>
<comment type="catalytic activity">
    <reaction evidence="17 18">
        <text>[protein]-dithiol + NADP(+) = [protein]-disulfide + NADPH + H(+)</text>
        <dbReference type="Rhea" id="RHEA:18753"/>
        <dbReference type="Rhea" id="RHEA-COMP:10593"/>
        <dbReference type="Rhea" id="RHEA-COMP:10594"/>
        <dbReference type="ChEBI" id="CHEBI:15378"/>
        <dbReference type="ChEBI" id="CHEBI:29950"/>
        <dbReference type="ChEBI" id="CHEBI:50058"/>
        <dbReference type="ChEBI" id="CHEBI:57783"/>
        <dbReference type="ChEBI" id="CHEBI:58349"/>
        <dbReference type="EC" id="1.8.1.8"/>
    </reaction>
</comment>
<keyword evidence="6 18" id="KW-0812">Transmembrane</keyword>
<dbReference type="GO" id="GO:0009055">
    <property type="term" value="F:electron transfer activity"/>
    <property type="evidence" value="ECO:0007669"/>
    <property type="project" value="UniProtKB-UniRule"/>
</dbReference>
<reference evidence="21 22" key="1">
    <citation type="journal article" date="2005" name="Nucleic Acids Res.">
        <title>Genomic blueprint of Hahella chejuensis, a marine microbe producing an algicidal agent.</title>
        <authorList>
            <person name="Jeong H."/>
            <person name="Yim J.H."/>
            <person name="Lee C."/>
            <person name="Choi S.-H."/>
            <person name="Park Y.K."/>
            <person name="Yoon S.H."/>
            <person name="Hur C.-G."/>
            <person name="Kang H.-Y."/>
            <person name="Kim D."/>
            <person name="Lee H.H."/>
            <person name="Park K.H."/>
            <person name="Park S.-H."/>
            <person name="Park H.-S."/>
            <person name="Lee H.K."/>
            <person name="Oh T.K."/>
            <person name="Kim J.F."/>
        </authorList>
    </citation>
    <scope>NUCLEOTIDE SEQUENCE [LARGE SCALE GENOMIC DNA]</scope>
    <source>
        <strain evidence="21 22">KCTC 2396</strain>
    </source>
</reference>
<dbReference type="GO" id="GO:0005886">
    <property type="term" value="C:plasma membrane"/>
    <property type="evidence" value="ECO:0007669"/>
    <property type="project" value="UniProtKB-SubCell"/>
</dbReference>
<feature type="chain" id="PRO_5009019087" description="Thiol:disulfide interchange protein DsbD" evidence="18">
    <location>
        <begin position="22"/>
        <end position="637"/>
    </location>
</feature>
<keyword evidence="22" id="KW-1185">Reference proteome</keyword>
<evidence type="ECO:0000259" key="20">
    <source>
        <dbReference type="PROSITE" id="PS51352"/>
    </source>
</evidence>
<comment type="caution">
    <text evidence="18">Lacks conserved residue(s) required for the propagation of feature annotation.</text>
</comment>
<evidence type="ECO:0000256" key="13">
    <source>
        <dbReference type="ARBA" id="ARBA00023136"/>
    </source>
</evidence>
<evidence type="ECO:0000256" key="4">
    <source>
        <dbReference type="ARBA" id="ARBA00022475"/>
    </source>
</evidence>
<feature type="transmembrane region" description="Helical" evidence="18">
    <location>
        <begin position="416"/>
        <end position="434"/>
    </location>
</feature>
<organism evidence="21 22">
    <name type="scientific">Hahella chejuensis (strain KCTC 2396)</name>
    <dbReference type="NCBI Taxonomy" id="349521"/>
    <lineage>
        <taxon>Bacteria</taxon>
        <taxon>Pseudomonadati</taxon>
        <taxon>Pseudomonadota</taxon>
        <taxon>Gammaproteobacteria</taxon>
        <taxon>Oceanospirillales</taxon>
        <taxon>Hahellaceae</taxon>
        <taxon>Hahella</taxon>
    </lineage>
</organism>
<name>Q2SJR7_HAHCH</name>
<dbReference type="KEGG" id="hch:HCH_02282"/>
<dbReference type="InterPro" id="IPR035671">
    <property type="entry name" value="DsbD_gamma"/>
</dbReference>
<comment type="function">
    <text evidence="18">Required to facilitate the formation of correct disulfide bonds in some periplasmic proteins and for the assembly of the periplasmic c-type cytochromes. Acts by transferring electrons from cytoplasmic thioredoxin to the periplasm. This transfer involves a cascade of disulfide bond formation and reduction steps.</text>
</comment>
<keyword evidence="9 18" id="KW-0249">Electron transport</keyword>
<dbReference type="STRING" id="349521.HCH_02282"/>
<dbReference type="Gene3D" id="2.60.40.1250">
    <property type="entry name" value="Thiol:disulfide interchange protein DsbD, N-terminal domain"/>
    <property type="match status" value="1"/>
</dbReference>
<comment type="catalytic activity">
    <reaction evidence="16 18">
        <text>[protein]-dithiol + NAD(+) = [protein]-disulfide + NADH + H(+)</text>
        <dbReference type="Rhea" id="RHEA:18749"/>
        <dbReference type="Rhea" id="RHEA-COMP:10593"/>
        <dbReference type="Rhea" id="RHEA-COMP:10594"/>
        <dbReference type="ChEBI" id="CHEBI:15378"/>
        <dbReference type="ChEBI" id="CHEBI:29950"/>
        <dbReference type="ChEBI" id="CHEBI:50058"/>
        <dbReference type="ChEBI" id="CHEBI:57540"/>
        <dbReference type="ChEBI" id="CHEBI:57945"/>
        <dbReference type="EC" id="1.8.1.8"/>
    </reaction>
</comment>
<feature type="transmembrane region" description="Helical" evidence="18">
    <location>
        <begin position="473"/>
        <end position="493"/>
    </location>
</feature>
<dbReference type="SUPFAM" id="SSF74863">
    <property type="entry name" value="Thiol:disulfide interchange protein DsbD, N-terminal domain (DsbD-alpha)"/>
    <property type="match status" value="1"/>
</dbReference>
<keyword evidence="5 18" id="KW-0997">Cell inner membrane</keyword>
<dbReference type="OrthoDB" id="9811036at2"/>
<keyword evidence="15 18" id="KW-0676">Redox-active center</keyword>
<dbReference type="SUPFAM" id="SSF52833">
    <property type="entry name" value="Thioredoxin-like"/>
    <property type="match status" value="1"/>
</dbReference>
<keyword evidence="7 18" id="KW-0732">Signal</keyword>
<keyword evidence="12 18" id="KW-0520">NAD</keyword>
<evidence type="ECO:0000256" key="18">
    <source>
        <dbReference type="HAMAP-Rule" id="MF_00399"/>
    </source>
</evidence>
<evidence type="ECO:0000313" key="21">
    <source>
        <dbReference type="EMBL" id="ABC29107.1"/>
    </source>
</evidence>
<dbReference type="InterPro" id="IPR036249">
    <property type="entry name" value="Thioredoxin-like_sf"/>
</dbReference>
<dbReference type="AlphaFoldDB" id="Q2SJR7"/>
<dbReference type="GO" id="GO:0047134">
    <property type="term" value="F:protein-disulfide reductase [NAD(P)H] activity"/>
    <property type="evidence" value="ECO:0007669"/>
    <property type="project" value="UniProtKB-UniRule"/>
</dbReference>
<evidence type="ECO:0000256" key="1">
    <source>
        <dbReference type="ARBA" id="ARBA00004429"/>
    </source>
</evidence>
<feature type="compositionally biased region" description="Polar residues" evidence="19">
    <location>
        <begin position="152"/>
        <end position="166"/>
    </location>
</feature>
<dbReference type="NCBIfam" id="NF001419">
    <property type="entry name" value="PRK00293.1"/>
    <property type="match status" value="1"/>
</dbReference>
<dbReference type="eggNOG" id="COG4232">
    <property type="taxonomic scope" value="Bacteria"/>
</dbReference>
<evidence type="ECO:0000256" key="14">
    <source>
        <dbReference type="ARBA" id="ARBA00023157"/>
    </source>
</evidence>
<dbReference type="RefSeq" id="WP_011396176.1">
    <property type="nucleotide sequence ID" value="NC_007645.1"/>
</dbReference>
<feature type="transmembrane region" description="Helical" evidence="18">
    <location>
        <begin position="212"/>
        <end position="239"/>
    </location>
</feature>
<keyword evidence="8 18" id="KW-0201">Cytochrome c-type biogenesis</keyword>
<dbReference type="Pfam" id="PF02683">
    <property type="entry name" value="DsbD_TM"/>
    <property type="match status" value="1"/>
</dbReference>
<accession>Q2SJR7</accession>
<dbReference type="Pfam" id="PF11412">
    <property type="entry name" value="DsbD_N"/>
    <property type="match status" value="1"/>
</dbReference>
<evidence type="ECO:0000256" key="8">
    <source>
        <dbReference type="ARBA" id="ARBA00022748"/>
    </source>
</evidence>
<comment type="subcellular location">
    <subcellularLocation>
        <location evidence="1 18">Cell inner membrane</location>
        <topology evidence="1 18">Multi-pass membrane protein</topology>
    </subcellularLocation>
</comment>
<feature type="transmembrane region" description="Helical" evidence="18">
    <location>
        <begin position="340"/>
        <end position="368"/>
    </location>
</feature>
<evidence type="ECO:0000256" key="11">
    <source>
        <dbReference type="ARBA" id="ARBA00023002"/>
    </source>
</evidence>
<dbReference type="EC" id="1.8.1.8" evidence="18"/>
<feature type="disulfide bond" description="Redox-active" evidence="18">
    <location>
        <begin position="134"/>
        <end position="140"/>
    </location>
</feature>
<feature type="domain" description="Thioredoxin" evidence="20">
    <location>
        <begin position="511"/>
        <end position="637"/>
    </location>
</feature>
<feature type="transmembrane region" description="Helical" evidence="18">
    <location>
        <begin position="440"/>
        <end position="461"/>
    </location>
</feature>
<evidence type="ECO:0000256" key="16">
    <source>
        <dbReference type="ARBA" id="ARBA00047388"/>
    </source>
</evidence>
<dbReference type="Gene3D" id="3.40.30.10">
    <property type="entry name" value="Glutaredoxin"/>
    <property type="match status" value="1"/>
</dbReference>
<dbReference type="InterPro" id="IPR022910">
    <property type="entry name" value="Thiol_diS_interchange_DbsD"/>
</dbReference>
<evidence type="ECO:0000256" key="15">
    <source>
        <dbReference type="ARBA" id="ARBA00023284"/>
    </source>
</evidence>
<feature type="transmembrane region" description="Helical" evidence="18">
    <location>
        <begin position="296"/>
        <end position="319"/>
    </location>
</feature>
<evidence type="ECO:0000256" key="10">
    <source>
        <dbReference type="ARBA" id="ARBA00022989"/>
    </source>
</evidence>
<evidence type="ECO:0000256" key="6">
    <source>
        <dbReference type="ARBA" id="ARBA00022692"/>
    </source>
</evidence>
<evidence type="ECO:0000256" key="3">
    <source>
        <dbReference type="ARBA" id="ARBA00022448"/>
    </source>
</evidence>
<dbReference type="EMBL" id="CP000155">
    <property type="protein sequence ID" value="ABC29107.1"/>
    <property type="molecule type" value="Genomic_DNA"/>
</dbReference>
<feature type="compositionally biased region" description="Low complexity" evidence="19">
    <location>
        <begin position="167"/>
        <end position="190"/>
    </location>
</feature>
<dbReference type="GO" id="GO:0045454">
    <property type="term" value="P:cell redox homeostasis"/>
    <property type="evidence" value="ECO:0007669"/>
    <property type="project" value="TreeGrafter"/>
</dbReference>
<evidence type="ECO:0000256" key="9">
    <source>
        <dbReference type="ARBA" id="ARBA00022982"/>
    </source>
</evidence>
<proteinExistence type="inferred from homology"/>
<dbReference type="PANTHER" id="PTHR32234:SF0">
    <property type="entry name" value="THIOL:DISULFIDE INTERCHANGE PROTEIN DSBD"/>
    <property type="match status" value="1"/>
</dbReference>
<evidence type="ECO:0000256" key="2">
    <source>
        <dbReference type="ARBA" id="ARBA00007241"/>
    </source>
</evidence>
<dbReference type="InterPro" id="IPR003834">
    <property type="entry name" value="Cyt_c_assmbl_TM_dom"/>
</dbReference>
<comment type="similarity">
    <text evidence="2 18">Belongs to the thioredoxin family. DsbD subfamily.</text>
</comment>
<evidence type="ECO:0000313" key="22">
    <source>
        <dbReference type="Proteomes" id="UP000000238"/>
    </source>
</evidence>
<evidence type="ECO:0000256" key="7">
    <source>
        <dbReference type="ARBA" id="ARBA00022729"/>
    </source>
</evidence>
<feature type="disulfide bond" description="Redox-active" evidence="18">
    <location>
        <begin position="554"/>
        <end position="557"/>
    </location>
</feature>
<keyword evidence="4 18" id="KW-1003">Cell membrane</keyword>
<protein>
    <recommendedName>
        <fullName evidence="18">Thiol:disulfide interchange protein DsbD</fullName>
        <ecNumber evidence="18">1.8.1.8</ecNumber>
    </recommendedName>
    <alternativeName>
        <fullName evidence="18">Protein-disulfide reductase</fullName>
        <shortName evidence="18">Disulfide reductase</shortName>
    </alternativeName>
</protein>
<keyword evidence="10 18" id="KW-1133">Transmembrane helix</keyword>
<dbReference type="PANTHER" id="PTHR32234">
    <property type="entry name" value="THIOL:DISULFIDE INTERCHANGE PROTEIN DSBD"/>
    <property type="match status" value="1"/>
</dbReference>
<gene>
    <name evidence="18 21" type="primary">dsbD</name>
    <name evidence="21" type="ordered locus">HCH_02282</name>
</gene>
<dbReference type="InterPro" id="IPR013766">
    <property type="entry name" value="Thioredoxin_domain"/>
</dbReference>
<dbReference type="CDD" id="cd02953">
    <property type="entry name" value="DsbDgamma"/>
    <property type="match status" value="1"/>
</dbReference>
<feature type="transmembrane region" description="Helical" evidence="18">
    <location>
        <begin position="251"/>
        <end position="276"/>
    </location>
</feature>
<dbReference type="Pfam" id="PF13899">
    <property type="entry name" value="Thioredoxin_7"/>
    <property type="match status" value="1"/>
</dbReference>
<dbReference type="HOGENOM" id="CLU_014657_3_0_6"/>
<dbReference type="GO" id="GO:0017004">
    <property type="term" value="P:cytochrome complex assembly"/>
    <property type="evidence" value="ECO:0007669"/>
    <property type="project" value="UniProtKB-UniRule"/>
</dbReference>
<feature type="region of interest" description="Disordered" evidence="19">
    <location>
        <begin position="152"/>
        <end position="191"/>
    </location>
</feature>
<sequence precursor="true">MPQLLRALFILTLFCCATVRAESNLFGDNNGFLAEPEFLPVEEAYRFTSSVEGDELVLHWAIADGYYLYKDRTSVTTDAEGVAQGRWTYSSPGEEKEDPYFGMVYVYHDELTIRVPVAAEEGAEVEFKVRYQGCAEAGLCYPPQTETALFTGTDSDSISPAATTNDSTQSPSPSTGQSGSSTSSSVPGPSKAADVDFTSSTSITDYLVAQGLLFSFFILMAVGIGLAFTPCVFPMVPILSSIIVGQKEVTMLHSFVLSLSYIMGMAAVYTALGAVAGHFGELGQDANIQAQVQKPWILITFSGLFVLLALSMFGFYELQMPSFLRDKLSGMNTKQQGGEIFSVFIMGLLSALVVSPCVSAPLIAALGYAAYLGSAFKGGVALFGLSLGIGLPLLILGTGGAKLLPRAGAWMEHVKHVFGVALLGVAIWMLERILPPEATLTLWAVLIGVSAVYMGAFTNVESGWSGWQKLNKGLGLVFFVYAVTLMLGAAAGANDPLRPLAPYAIKSAVAANGGPAAQALTFVKVTSPEQLDREVAQAAATGKPVMVDFYADWCISCKIMERETFVLPEVQSGLSRFHLVKADVTDNDQGNQALLKRYGIFGPPAFVFFNAQGKELESKRFLGEISKNALLNHVKDI</sequence>
<dbReference type="HAMAP" id="MF_00399">
    <property type="entry name" value="DbsD"/>
    <property type="match status" value="1"/>
</dbReference>
<dbReference type="InterPro" id="IPR036929">
    <property type="entry name" value="DsbDN_sf"/>
</dbReference>
<keyword evidence="3 18" id="KW-0813">Transport</keyword>
<evidence type="ECO:0000256" key="19">
    <source>
        <dbReference type="SAM" id="MobiDB-lite"/>
    </source>
</evidence>